<organism evidence="2 3">
    <name type="scientific">Clostridium drakei</name>
    <dbReference type="NCBI Taxonomy" id="332101"/>
    <lineage>
        <taxon>Bacteria</taxon>
        <taxon>Bacillati</taxon>
        <taxon>Bacillota</taxon>
        <taxon>Clostridia</taxon>
        <taxon>Eubacteriales</taxon>
        <taxon>Clostridiaceae</taxon>
        <taxon>Clostridium</taxon>
    </lineage>
</organism>
<proteinExistence type="predicted"/>
<dbReference type="OrthoDB" id="87655at2"/>
<accession>A0A2U8DSV7</accession>
<protein>
    <recommendedName>
        <fullName evidence="4">YitT family protein</fullName>
    </recommendedName>
</protein>
<dbReference type="AlphaFoldDB" id="A0A2U8DSV7"/>
<dbReference type="PANTHER" id="PTHR40078">
    <property type="entry name" value="INTEGRAL MEMBRANE PROTEIN-RELATED"/>
    <property type="match status" value="1"/>
</dbReference>
<feature type="transmembrane region" description="Helical" evidence="1">
    <location>
        <begin position="46"/>
        <end position="71"/>
    </location>
</feature>
<keyword evidence="1" id="KW-1133">Transmembrane helix</keyword>
<gene>
    <name evidence="2" type="ORF">B9W14_14760</name>
</gene>
<reference evidence="3" key="1">
    <citation type="submission" date="2017-04" db="EMBL/GenBank/DDBJ databases">
        <authorList>
            <person name="Song Y."/>
            <person name="Cho B.-K."/>
        </authorList>
    </citation>
    <scope>NUCLEOTIDE SEQUENCE [LARGE SCALE GENOMIC DNA]</scope>
    <source>
        <strain evidence="3">SL1</strain>
    </source>
</reference>
<keyword evidence="1" id="KW-0812">Transmembrane</keyword>
<keyword evidence="3" id="KW-1185">Reference proteome</keyword>
<feature type="transmembrane region" description="Helical" evidence="1">
    <location>
        <begin position="186"/>
        <end position="208"/>
    </location>
</feature>
<dbReference type="PANTHER" id="PTHR40078:SF1">
    <property type="entry name" value="INTEGRAL MEMBRANE PROTEIN"/>
    <property type="match status" value="1"/>
</dbReference>
<feature type="transmembrane region" description="Helical" evidence="1">
    <location>
        <begin position="157"/>
        <end position="180"/>
    </location>
</feature>
<dbReference type="Proteomes" id="UP000244910">
    <property type="component" value="Chromosome"/>
</dbReference>
<dbReference type="KEGG" id="cdrk:B9W14_14760"/>
<evidence type="ECO:0000256" key="1">
    <source>
        <dbReference type="SAM" id="Phobius"/>
    </source>
</evidence>
<dbReference type="InterPro" id="IPR038750">
    <property type="entry name" value="YczE/YyaS-like"/>
</dbReference>
<evidence type="ECO:0000313" key="2">
    <source>
        <dbReference type="EMBL" id="AWI05709.1"/>
    </source>
</evidence>
<keyword evidence="1" id="KW-0472">Membrane</keyword>
<feature type="transmembrane region" description="Helical" evidence="1">
    <location>
        <begin position="109"/>
        <end position="136"/>
    </location>
</feature>
<feature type="transmembrane region" description="Helical" evidence="1">
    <location>
        <begin position="83"/>
        <end position="103"/>
    </location>
</feature>
<dbReference type="EMBL" id="CP020953">
    <property type="protein sequence ID" value="AWI05709.1"/>
    <property type="molecule type" value="Genomic_DNA"/>
</dbReference>
<feature type="transmembrane region" description="Helical" evidence="1">
    <location>
        <begin position="7"/>
        <end position="26"/>
    </location>
</feature>
<sequence length="226" mass="24917">MSKLKIIIRYFIFISGLFFMGLGISLTSKSGLGTSPINSLPYVLSMIFPLTVGQFTFLLSILFFIVEIIVLRKDFPKEQYLQLFVGPCFGFFVDLGMSIFAFVNPDAYLVKILVLLSGCFLLALGVYLQVIANVIINPGEGVVKAISNKFTKKFGNIKIALDSTLCIIAIIISLFTFGNIKGVREGTIICAVLVGNITKIYSAIFQYFKSRNNIRVNEDSGSNQSA</sequence>
<name>A0A2U8DSV7_9CLOT</name>
<evidence type="ECO:0000313" key="3">
    <source>
        <dbReference type="Proteomes" id="UP000244910"/>
    </source>
</evidence>
<dbReference type="Pfam" id="PF19700">
    <property type="entry name" value="DUF6198"/>
    <property type="match status" value="1"/>
</dbReference>
<evidence type="ECO:0008006" key="4">
    <source>
        <dbReference type="Google" id="ProtNLM"/>
    </source>
</evidence>
<dbReference type="RefSeq" id="WP_032076848.1">
    <property type="nucleotide sequence ID" value="NZ_CP020953.1"/>
</dbReference>